<dbReference type="AlphaFoldDB" id="A0A1A9V7C9"/>
<organism evidence="1 2">
    <name type="scientific">Glossina austeni</name>
    <name type="common">Savannah tsetse fly</name>
    <dbReference type="NCBI Taxonomy" id="7395"/>
    <lineage>
        <taxon>Eukaryota</taxon>
        <taxon>Metazoa</taxon>
        <taxon>Ecdysozoa</taxon>
        <taxon>Arthropoda</taxon>
        <taxon>Hexapoda</taxon>
        <taxon>Insecta</taxon>
        <taxon>Pterygota</taxon>
        <taxon>Neoptera</taxon>
        <taxon>Endopterygota</taxon>
        <taxon>Diptera</taxon>
        <taxon>Brachycera</taxon>
        <taxon>Muscomorpha</taxon>
        <taxon>Hippoboscoidea</taxon>
        <taxon>Glossinidae</taxon>
        <taxon>Glossina</taxon>
    </lineage>
</organism>
<name>A0A1A9V7C9_GLOAU</name>
<dbReference type="VEuPathDB" id="VectorBase:GAUT028252"/>
<accession>A0A1A9V7C9</accession>
<keyword evidence="2" id="KW-1185">Reference proteome</keyword>
<evidence type="ECO:0000313" key="2">
    <source>
        <dbReference type="Proteomes" id="UP000078200"/>
    </source>
</evidence>
<sequence length="130" mass="14864">MIHQLSAAIGMEFAWEKRKAVNIRSGKDCEDKGSPSFNTGDIMKSVSNKENFKYLGFLQLKVVRRLVTILKIKLNLKYKCKTTNIRKDEQDNKNHHAQVQCAPPTQCERANQLTAPTWSRSWDGVPTELT</sequence>
<protein>
    <submittedName>
        <fullName evidence="1">Uncharacterized protein</fullName>
    </submittedName>
</protein>
<dbReference type="EnsemblMetazoa" id="GAUT028252-RA">
    <property type="protein sequence ID" value="GAUT028252-PA"/>
    <property type="gene ID" value="GAUT028252"/>
</dbReference>
<reference evidence="1" key="1">
    <citation type="submission" date="2020-05" db="UniProtKB">
        <authorList>
            <consortium name="EnsemblMetazoa"/>
        </authorList>
    </citation>
    <scope>IDENTIFICATION</scope>
    <source>
        <strain evidence="1">TTRI</strain>
    </source>
</reference>
<evidence type="ECO:0000313" key="1">
    <source>
        <dbReference type="EnsemblMetazoa" id="GAUT028252-PA"/>
    </source>
</evidence>
<proteinExistence type="predicted"/>
<dbReference type="Proteomes" id="UP000078200">
    <property type="component" value="Unassembled WGS sequence"/>
</dbReference>